<sequence>MSLCEACDEPLVVEIDNEPDDSEIETSQVPDDLKLRCGCHYHWQCLMDEASTLCISPKCPNCNTFISTNEGGSSTASTTTVILVDYTNEGGLQQNLDILPSIKEEAYVQDNPESVPARALHIMCAEGDVEGIVELLRDVANQQAHIGSILCHQDPLSDMQSGLHVAIRNKQDEAVWLLLWLASSLPTVTFPESVHRATGLVGLGRLSMEPLDDIRNLKDSHGHTAEQLARQQPEYWSVLLNTGILAP</sequence>
<accession>A0ABR0SGS2</accession>
<organism evidence="1 2">
    <name type="scientific">Cladobotryum mycophilum</name>
    <dbReference type="NCBI Taxonomy" id="491253"/>
    <lineage>
        <taxon>Eukaryota</taxon>
        <taxon>Fungi</taxon>
        <taxon>Dikarya</taxon>
        <taxon>Ascomycota</taxon>
        <taxon>Pezizomycotina</taxon>
        <taxon>Sordariomycetes</taxon>
        <taxon>Hypocreomycetidae</taxon>
        <taxon>Hypocreales</taxon>
        <taxon>Hypocreaceae</taxon>
        <taxon>Cladobotryum</taxon>
    </lineage>
</organism>
<name>A0ABR0SGS2_9HYPO</name>
<dbReference type="InterPro" id="IPR036770">
    <property type="entry name" value="Ankyrin_rpt-contain_sf"/>
</dbReference>
<dbReference type="EMBL" id="JAVFKD010000014">
    <property type="protein sequence ID" value="KAK5990975.1"/>
    <property type="molecule type" value="Genomic_DNA"/>
</dbReference>
<evidence type="ECO:0000313" key="2">
    <source>
        <dbReference type="Proteomes" id="UP001338125"/>
    </source>
</evidence>
<keyword evidence="2" id="KW-1185">Reference proteome</keyword>
<gene>
    <name evidence="1" type="ORF">PT974_09250</name>
</gene>
<reference evidence="1 2" key="1">
    <citation type="submission" date="2024-01" db="EMBL/GenBank/DDBJ databases">
        <title>Complete genome of Cladobotryum mycophilum ATHUM6906.</title>
        <authorList>
            <person name="Christinaki A.C."/>
            <person name="Myridakis A.I."/>
            <person name="Kouvelis V.N."/>
        </authorList>
    </citation>
    <scope>NUCLEOTIDE SEQUENCE [LARGE SCALE GENOMIC DNA]</scope>
    <source>
        <strain evidence="1 2">ATHUM6906</strain>
    </source>
</reference>
<evidence type="ECO:0008006" key="3">
    <source>
        <dbReference type="Google" id="ProtNLM"/>
    </source>
</evidence>
<protein>
    <recommendedName>
        <fullName evidence="3">RING-type domain-containing protein</fullName>
    </recommendedName>
</protein>
<evidence type="ECO:0000313" key="1">
    <source>
        <dbReference type="EMBL" id="KAK5990975.1"/>
    </source>
</evidence>
<comment type="caution">
    <text evidence="1">The sequence shown here is derived from an EMBL/GenBank/DDBJ whole genome shotgun (WGS) entry which is preliminary data.</text>
</comment>
<proteinExistence type="predicted"/>
<dbReference type="Proteomes" id="UP001338125">
    <property type="component" value="Unassembled WGS sequence"/>
</dbReference>
<dbReference type="Gene3D" id="1.25.40.20">
    <property type="entry name" value="Ankyrin repeat-containing domain"/>
    <property type="match status" value="1"/>
</dbReference>